<keyword evidence="2" id="KW-1185">Reference proteome</keyword>
<proteinExistence type="predicted"/>
<dbReference type="STRING" id="1592317.DPF_0852"/>
<protein>
    <submittedName>
        <fullName evidence="1">Uncharacterized protein</fullName>
    </submittedName>
</protein>
<sequence length="139" mass="16287">MDDTVIVSNDKAGLRQTLERIKEYLAADLSLRLNPKTRIYPASQGVDFCGYRIWKTHILPRKRTVKKTRRRMKGFVHRYANGTISAETIRQSLSSWLGYMKHCNGYRTTIGELKRISQECRRCGVNFGELFWWLRDKTG</sequence>
<comment type="caution">
    <text evidence="1">The sequence shown here is derived from an EMBL/GenBank/DDBJ whole genome shotgun (WGS) entry which is preliminary data.</text>
</comment>
<dbReference type="AlphaFoldDB" id="A0A194AHB4"/>
<organism evidence="1 2">
    <name type="scientific">Desulfoplanes formicivorans</name>
    <dbReference type="NCBI Taxonomy" id="1592317"/>
    <lineage>
        <taxon>Bacteria</taxon>
        <taxon>Pseudomonadati</taxon>
        <taxon>Thermodesulfobacteriota</taxon>
        <taxon>Desulfovibrionia</taxon>
        <taxon>Desulfovibrionales</taxon>
        <taxon>Desulfoplanaceae</taxon>
        <taxon>Desulfoplanes</taxon>
    </lineage>
</organism>
<name>A0A194AHB4_9BACT</name>
<dbReference type="EMBL" id="BDFE01000009">
    <property type="protein sequence ID" value="GAU08149.1"/>
    <property type="molecule type" value="Genomic_DNA"/>
</dbReference>
<accession>A0A194AHB4</accession>
<reference evidence="2" key="1">
    <citation type="submission" date="2016-06" db="EMBL/GenBank/DDBJ databases">
        <title>Draft genome sequence of Desulfoplanes formicivorans strain Pf12B.</title>
        <authorList>
            <person name="Watanabe M."/>
            <person name="Kojima H."/>
            <person name="Fukui M."/>
        </authorList>
    </citation>
    <scope>NUCLEOTIDE SEQUENCE [LARGE SCALE GENOMIC DNA]</scope>
    <source>
        <strain evidence="2">Pf12B</strain>
    </source>
</reference>
<evidence type="ECO:0000313" key="1">
    <source>
        <dbReference type="EMBL" id="GAU08149.1"/>
    </source>
</evidence>
<gene>
    <name evidence="1" type="ORF">DPF_0852</name>
</gene>
<dbReference type="Proteomes" id="UP000095200">
    <property type="component" value="Unassembled WGS sequence"/>
</dbReference>
<dbReference type="InterPro" id="IPR043502">
    <property type="entry name" value="DNA/RNA_pol_sf"/>
</dbReference>
<evidence type="ECO:0000313" key="2">
    <source>
        <dbReference type="Proteomes" id="UP000095200"/>
    </source>
</evidence>
<dbReference type="SUPFAM" id="SSF56672">
    <property type="entry name" value="DNA/RNA polymerases"/>
    <property type="match status" value="1"/>
</dbReference>